<keyword evidence="2" id="KW-0238">DNA-binding</keyword>
<accession>A0A0R3W2E4</accession>
<dbReference type="Gene3D" id="2.60.40.720">
    <property type="match status" value="1"/>
</dbReference>
<feature type="compositionally biased region" description="Basic and acidic residues" evidence="6">
    <location>
        <begin position="188"/>
        <end position="197"/>
    </location>
</feature>
<dbReference type="Proteomes" id="UP000282613">
    <property type="component" value="Unassembled WGS sequence"/>
</dbReference>
<evidence type="ECO:0000256" key="4">
    <source>
        <dbReference type="ARBA" id="ARBA00023242"/>
    </source>
</evidence>
<feature type="region of interest" description="Disordered" evidence="6">
    <location>
        <begin position="301"/>
        <end position="334"/>
    </location>
</feature>
<keyword evidence="4" id="KW-0539">Nucleus</keyword>
<dbReference type="InterPro" id="IPR002117">
    <property type="entry name" value="p53_tumour_suppressor"/>
</dbReference>
<dbReference type="GO" id="GO:0005634">
    <property type="term" value="C:nucleus"/>
    <property type="evidence" value="ECO:0007669"/>
    <property type="project" value="InterPro"/>
</dbReference>
<gene>
    <name evidence="8" type="ORF">TASK_LOCUS3979</name>
</gene>
<dbReference type="AlphaFoldDB" id="A0A0R3W2E4"/>
<keyword evidence="1" id="KW-0805">Transcription regulation</keyword>
<evidence type="ECO:0000256" key="6">
    <source>
        <dbReference type="SAM" id="MobiDB-lite"/>
    </source>
</evidence>
<feature type="domain" description="p53 DNA-binding" evidence="7">
    <location>
        <begin position="36"/>
        <end position="168"/>
    </location>
</feature>
<feature type="binding site" evidence="5">
    <location>
        <position position="237"/>
    </location>
    <ligand>
        <name>Zn(2+)</name>
        <dbReference type="ChEBI" id="CHEBI:29105"/>
    </ligand>
</feature>
<keyword evidence="5" id="KW-0479">Metal-binding</keyword>
<dbReference type="GO" id="GO:0000978">
    <property type="term" value="F:RNA polymerase II cis-regulatory region sequence-specific DNA binding"/>
    <property type="evidence" value="ECO:0007669"/>
    <property type="project" value="TreeGrafter"/>
</dbReference>
<evidence type="ECO:0000256" key="3">
    <source>
        <dbReference type="ARBA" id="ARBA00023163"/>
    </source>
</evidence>
<feature type="binding site" evidence="5">
    <location>
        <position position="241"/>
    </location>
    <ligand>
        <name>Zn(2+)</name>
        <dbReference type="ChEBI" id="CHEBI:29105"/>
    </ligand>
</feature>
<reference evidence="8 9" key="2">
    <citation type="submission" date="2018-11" db="EMBL/GenBank/DDBJ databases">
        <authorList>
            <consortium name="Pathogen Informatics"/>
        </authorList>
    </citation>
    <scope>NUCLEOTIDE SEQUENCE [LARGE SCALE GENOMIC DNA]</scope>
</reference>
<dbReference type="PANTHER" id="PTHR11447">
    <property type="entry name" value="CELLULAR TUMOR ANTIGEN P53"/>
    <property type="match status" value="1"/>
</dbReference>
<proteinExistence type="predicted"/>
<dbReference type="InterPro" id="IPR012346">
    <property type="entry name" value="p53/RUNT-type_TF_DNA-bd_sf"/>
</dbReference>
<dbReference type="InterPro" id="IPR011615">
    <property type="entry name" value="p53_DNA-bd"/>
</dbReference>
<dbReference type="OrthoDB" id="6266945at2759"/>
<keyword evidence="3" id="KW-0804">Transcription</keyword>
<protein>
    <submittedName>
        <fullName evidence="10">P53 domain-containing protein</fullName>
    </submittedName>
</protein>
<evidence type="ECO:0000313" key="9">
    <source>
        <dbReference type="Proteomes" id="UP000282613"/>
    </source>
</evidence>
<organism evidence="10">
    <name type="scientific">Taenia asiatica</name>
    <name type="common">Asian tapeworm</name>
    <dbReference type="NCBI Taxonomy" id="60517"/>
    <lineage>
        <taxon>Eukaryota</taxon>
        <taxon>Metazoa</taxon>
        <taxon>Spiralia</taxon>
        <taxon>Lophotrochozoa</taxon>
        <taxon>Platyhelminthes</taxon>
        <taxon>Cestoda</taxon>
        <taxon>Eucestoda</taxon>
        <taxon>Cyclophyllidea</taxon>
        <taxon>Taeniidae</taxon>
        <taxon>Taenia</taxon>
    </lineage>
</organism>
<name>A0A0R3W2E4_TAEAS</name>
<comment type="cofactor">
    <cofactor evidence="5">
        <name>Zn(2+)</name>
        <dbReference type="ChEBI" id="CHEBI:29105"/>
    </cofactor>
    <text evidence="5">Binds 1 zinc ion per subunit.</text>
</comment>
<dbReference type="GO" id="GO:0046872">
    <property type="term" value="F:metal ion binding"/>
    <property type="evidence" value="ECO:0007669"/>
    <property type="project" value="UniProtKB-KW"/>
</dbReference>
<keyword evidence="9" id="KW-1185">Reference proteome</keyword>
<evidence type="ECO:0000256" key="5">
    <source>
        <dbReference type="PIRSR" id="PIRSR602117-1"/>
    </source>
</evidence>
<evidence type="ECO:0000256" key="1">
    <source>
        <dbReference type="ARBA" id="ARBA00023015"/>
    </source>
</evidence>
<evidence type="ECO:0000313" key="8">
    <source>
        <dbReference type="EMBL" id="VDK32665.1"/>
    </source>
</evidence>
<dbReference type="GO" id="GO:0006915">
    <property type="term" value="P:apoptotic process"/>
    <property type="evidence" value="ECO:0007669"/>
    <property type="project" value="InterPro"/>
</dbReference>
<keyword evidence="5" id="KW-0862">Zinc</keyword>
<dbReference type="PANTHER" id="PTHR11447:SF16">
    <property type="entry name" value="P53 PROTEIN LONG FORM VARIANT 1"/>
    <property type="match status" value="1"/>
</dbReference>
<dbReference type="GO" id="GO:0000981">
    <property type="term" value="F:DNA-binding transcription factor activity, RNA polymerase II-specific"/>
    <property type="evidence" value="ECO:0007669"/>
    <property type="project" value="TreeGrafter"/>
</dbReference>
<evidence type="ECO:0000313" key="10">
    <source>
        <dbReference type="WBParaSite" id="TASK_0000397801-mRNA-1"/>
    </source>
</evidence>
<evidence type="ECO:0000259" key="7">
    <source>
        <dbReference type="Pfam" id="PF00870"/>
    </source>
</evidence>
<evidence type="ECO:0000256" key="2">
    <source>
        <dbReference type="ARBA" id="ARBA00023125"/>
    </source>
</evidence>
<feature type="region of interest" description="Disordered" evidence="6">
    <location>
        <begin position="171"/>
        <end position="220"/>
    </location>
</feature>
<sequence>MIEDHELPFDALEAAHQLMSSAAPRLSVDLQARRPFRGQYDFRLDLDDKESAKDYKFYADETGRRIIFVNRDRPFVMRALFRLPLTPLNLYIRIVPLYVAHARRNEVVCRCANHVHQLVTPTSGASEPASEMEAADALRSFITVQSPPAHYCRLQGHLTVLMPINRQEMALSLGPPPEHRAHRHNRERKQLEREGERLSGGASVPTSTPSSHSQSVSLSSSYPMGVATEDIVCRIGCYTSCLGGHARGAVDLVVRLEEMSSDPLQPPSVLGLDCVEIHCSSTPARDIRIYAENAASSSTHFKPSAAVRGSGAGNRGSSGRRLGRRGLSEPSISTRTKQRLTVVGANARTATGVRISGYDNPVNSAEVVTASFSPSNASIVSGSAFIDVPMGESDGPRQRFYLVATKSKERAAQLRLMDDASAAFDGVRMSSSKFMAYRKDCLMAQCVA</sequence>
<reference evidence="10" key="1">
    <citation type="submission" date="2017-02" db="UniProtKB">
        <authorList>
            <consortium name="WormBaseParasite"/>
        </authorList>
    </citation>
    <scope>IDENTIFICATION</scope>
</reference>
<dbReference type="EMBL" id="UYRS01018322">
    <property type="protein sequence ID" value="VDK32665.1"/>
    <property type="molecule type" value="Genomic_DNA"/>
</dbReference>
<dbReference type="Pfam" id="PF00870">
    <property type="entry name" value="P53"/>
    <property type="match status" value="1"/>
</dbReference>
<feature type="compositionally biased region" description="Low complexity" evidence="6">
    <location>
        <begin position="203"/>
        <end position="220"/>
    </location>
</feature>
<dbReference type="WBParaSite" id="TASK_0000397801-mRNA-1">
    <property type="protein sequence ID" value="TASK_0000397801-mRNA-1"/>
    <property type="gene ID" value="TASK_0000397801"/>
</dbReference>